<dbReference type="Pfam" id="PF02931">
    <property type="entry name" value="Neur_chan_LBD"/>
    <property type="match status" value="1"/>
</dbReference>
<feature type="domain" description="Neurotransmitter-gated ion-channel ligand-binding" evidence="4">
    <location>
        <begin position="17"/>
        <end position="167"/>
    </location>
</feature>
<dbReference type="EMBL" id="MRZV01000527">
    <property type="protein sequence ID" value="PIK48348.1"/>
    <property type="molecule type" value="Genomic_DNA"/>
</dbReference>
<protein>
    <submittedName>
        <fullName evidence="5">Putative neuronal acetylcholine receptor subunit alpha-9-II-like</fullName>
    </submittedName>
</protein>
<dbReference type="Gene3D" id="2.70.170.10">
    <property type="entry name" value="Neurotransmitter-gated ion-channel ligand-binding domain"/>
    <property type="match status" value="1"/>
</dbReference>
<dbReference type="GO" id="GO:0004888">
    <property type="term" value="F:transmembrane signaling receptor activity"/>
    <property type="evidence" value="ECO:0007669"/>
    <property type="project" value="InterPro"/>
</dbReference>
<dbReference type="AlphaFoldDB" id="A0A2G8KK69"/>
<dbReference type="InterPro" id="IPR036734">
    <property type="entry name" value="Neur_chan_lig-bd_sf"/>
</dbReference>
<dbReference type="PRINTS" id="PR00252">
    <property type="entry name" value="NRIONCHANNEL"/>
</dbReference>
<dbReference type="Proteomes" id="UP000230750">
    <property type="component" value="Unassembled WGS sequence"/>
</dbReference>
<dbReference type="STRING" id="307972.A0A2G8KK69"/>
<dbReference type="GO" id="GO:0016020">
    <property type="term" value="C:membrane"/>
    <property type="evidence" value="ECO:0007669"/>
    <property type="project" value="UniProtKB-SubCell"/>
</dbReference>
<dbReference type="InterPro" id="IPR006201">
    <property type="entry name" value="Neur_channel"/>
</dbReference>
<evidence type="ECO:0000313" key="5">
    <source>
        <dbReference type="EMBL" id="PIK48348.1"/>
    </source>
</evidence>
<sequence length="190" mass="21969">MAKAEPLIATDLDPTRTIWTDEYMRWDPSDYEGLKKTKVSSNKIWLPDLFFYNNADQLYHKFLKDTIVKVDFSGEVLWASPVNFRSFCLLDVRFFPFDVQLCEMKFGPWSHDGNELVINGSGDTSAFTANGEWDMSRIVALNNVEYYPDDPGVPYTDVTFKIYFHRSVCDVAIVTGKIRDGRQKELFGFE</sequence>
<gene>
    <name evidence="5" type="ORF">BSL78_14797</name>
</gene>
<dbReference type="GO" id="GO:0005230">
    <property type="term" value="F:extracellular ligand-gated monoatomic ion channel activity"/>
    <property type="evidence" value="ECO:0007669"/>
    <property type="project" value="InterPro"/>
</dbReference>
<dbReference type="InterPro" id="IPR018000">
    <property type="entry name" value="Neurotransmitter_ion_chnl_CS"/>
</dbReference>
<evidence type="ECO:0000256" key="3">
    <source>
        <dbReference type="RuleBase" id="RU000687"/>
    </source>
</evidence>
<dbReference type="PANTHER" id="PTHR18945">
    <property type="entry name" value="NEUROTRANSMITTER GATED ION CHANNEL"/>
    <property type="match status" value="1"/>
</dbReference>
<dbReference type="SUPFAM" id="SSF63712">
    <property type="entry name" value="Nicotinic receptor ligand binding domain-like"/>
    <property type="match status" value="1"/>
</dbReference>
<evidence type="ECO:0000259" key="4">
    <source>
        <dbReference type="Pfam" id="PF02931"/>
    </source>
</evidence>
<organism evidence="5 6">
    <name type="scientific">Stichopus japonicus</name>
    <name type="common">Sea cucumber</name>
    <dbReference type="NCBI Taxonomy" id="307972"/>
    <lineage>
        <taxon>Eukaryota</taxon>
        <taxon>Metazoa</taxon>
        <taxon>Echinodermata</taxon>
        <taxon>Eleutherozoa</taxon>
        <taxon>Echinozoa</taxon>
        <taxon>Holothuroidea</taxon>
        <taxon>Aspidochirotacea</taxon>
        <taxon>Aspidochirotida</taxon>
        <taxon>Stichopodidae</taxon>
        <taxon>Apostichopus</taxon>
    </lineage>
</organism>
<keyword evidence="6" id="KW-1185">Reference proteome</keyword>
<evidence type="ECO:0000256" key="2">
    <source>
        <dbReference type="ARBA" id="ARBA00023136"/>
    </source>
</evidence>
<reference evidence="5 6" key="1">
    <citation type="journal article" date="2017" name="PLoS Biol.">
        <title>The sea cucumber genome provides insights into morphological evolution and visceral regeneration.</title>
        <authorList>
            <person name="Zhang X."/>
            <person name="Sun L."/>
            <person name="Yuan J."/>
            <person name="Sun Y."/>
            <person name="Gao Y."/>
            <person name="Zhang L."/>
            <person name="Li S."/>
            <person name="Dai H."/>
            <person name="Hamel J.F."/>
            <person name="Liu C."/>
            <person name="Yu Y."/>
            <person name="Liu S."/>
            <person name="Lin W."/>
            <person name="Guo K."/>
            <person name="Jin S."/>
            <person name="Xu P."/>
            <person name="Storey K.B."/>
            <person name="Huan P."/>
            <person name="Zhang T."/>
            <person name="Zhou Y."/>
            <person name="Zhang J."/>
            <person name="Lin C."/>
            <person name="Li X."/>
            <person name="Xing L."/>
            <person name="Huo D."/>
            <person name="Sun M."/>
            <person name="Wang L."/>
            <person name="Mercier A."/>
            <person name="Li F."/>
            <person name="Yang H."/>
            <person name="Xiang J."/>
        </authorList>
    </citation>
    <scope>NUCLEOTIDE SEQUENCE [LARGE SCALE GENOMIC DNA]</scope>
    <source>
        <strain evidence="5">Shaxun</strain>
        <tissue evidence="5">Muscle</tissue>
    </source>
</reference>
<proteinExistence type="inferred from homology"/>
<keyword evidence="3" id="KW-0407">Ion channel</keyword>
<dbReference type="OrthoDB" id="9997941at2759"/>
<dbReference type="InterPro" id="IPR006202">
    <property type="entry name" value="Neur_chan_lig-bd"/>
</dbReference>
<dbReference type="CDD" id="cd18997">
    <property type="entry name" value="LGIC_ECD_nAChR"/>
    <property type="match status" value="1"/>
</dbReference>
<keyword evidence="3" id="KW-0406">Ion transport</keyword>
<comment type="similarity">
    <text evidence="3">Belongs to the ligand-gated ion channel (TC 1.A.9) family.</text>
</comment>
<dbReference type="FunFam" id="2.70.170.10:FF:000028">
    <property type="entry name" value="AcetylCholine Receptor"/>
    <property type="match status" value="1"/>
</dbReference>
<comment type="subcellular location">
    <subcellularLocation>
        <location evidence="1">Membrane</location>
        <topology evidence="1">Multi-pass membrane protein</topology>
    </subcellularLocation>
</comment>
<comment type="caution">
    <text evidence="5">The sequence shown here is derived from an EMBL/GenBank/DDBJ whole genome shotgun (WGS) entry which is preliminary data.</text>
</comment>
<evidence type="ECO:0000313" key="6">
    <source>
        <dbReference type="Proteomes" id="UP000230750"/>
    </source>
</evidence>
<evidence type="ECO:0000256" key="1">
    <source>
        <dbReference type="ARBA" id="ARBA00004141"/>
    </source>
</evidence>
<keyword evidence="5" id="KW-0675">Receptor</keyword>
<keyword evidence="3" id="KW-0813">Transport</keyword>
<dbReference type="PROSITE" id="PS00236">
    <property type="entry name" value="NEUROTR_ION_CHANNEL"/>
    <property type="match status" value="1"/>
</dbReference>
<name>A0A2G8KK69_STIJA</name>
<accession>A0A2G8KK69</accession>
<keyword evidence="2" id="KW-0472">Membrane</keyword>